<feature type="transmembrane region" description="Helical" evidence="1">
    <location>
        <begin position="121"/>
        <end position="137"/>
    </location>
</feature>
<gene>
    <name evidence="2" type="ORF">SD71_21140</name>
</gene>
<accession>A0ABR4ZZJ8</accession>
<dbReference type="PANTHER" id="PTHR40031:SF1">
    <property type="entry name" value="MEMBRANE-BOUND METAL-DEPENDENT HYDROLASE"/>
    <property type="match status" value="1"/>
</dbReference>
<evidence type="ECO:0000313" key="2">
    <source>
        <dbReference type="EMBL" id="KIL34175.1"/>
    </source>
</evidence>
<keyword evidence="3" id="KW-1185">Reference proteome</keyword>
<evidence type="ECO:0008006" key="4">
    <source>
        <dbReference type="Google" id="ProtNLM"/>
    </source>
</evidence>
<protein>
    <recommendedName>
        <fullName evidence="4">Hydrolase</fullName>
    </recommendedName>
</protein>
<comment type="caution">
    <text evidence="2">The sequence shown here is derived from an EMBL/GenBank/DDBJ whole genome shotgun (WGS) entry which is preliminary data.</text>
</comment>
<sequence>MYAALKKTDMDSKTKWSLFATSVGANTIPDIDLYWAKASAQYLMLHRGITHSFIMVPVWAGLFSLLCYLIFRRKDVRIFFTAAAGVLLHIISDWTNPWGTGLLEPFTSRRYAIGIVPNKGYVFWGIASVVVLLLLLFRQKEYRLRICRSFWVIATLYVGFQIAYSAYVYVDLKAAGYDQVAIRADRAPGGMSYFAKKDDVIIEGRHELLSGVRGTVKTYINDPVDLDLLKKDRRAKDILLFAPFVATQDLGDSIRLFDPRFAGRVGLLEVIVPKSPV</sequence>
<feature type="transmembrane region" description="Helical" evidence="1">
    <location>
        <begin position="49"/>
        <end position="71"/>
    </location>
</feature>
<keyword evidence="1" id="KW-0472">Membrane</keyword>
<keyword evidence="1" id="KW-1133">Transmembrane helix</keyword>
<dbReference type="Pfam" id="PF04307">
    <property type="entry name" value="YdjM"/>
    <property type="match status" value="1"/>
</dbReference>
<keyword evidence="1" id="KW-0812">Transmembrane</keyword>
<feature type="transmembrane region" description="Helical" evidence="1">
    <location>
        <begin position="78"/>
        <end position="95"/>
    </location>
</feature>
<evidence type="ECO:0000256" key="1">
    <source>
        <dbReference type="SAM" id="Phobius"/>
    </source>
</evidence>
<proteinExistence type="predicted"/>
<reference evidence="2 3" key="1">
    <citation type="submission" date="2014-12" db="EMBL/GenBank/DDBJ databases">
        <title>Draft genome sequence of Cohnella kolymensis strain B-2846.</title>
        <authorList>
            <person name="Karlyshev A.V."/>
            <person name="Kudryashova E.B."/>
        </authorList>
    </citation>
    <scope>NUCLEOTIDE SEQUENCE [LARGE SCALE GENOMIC DNA]</scope>
    <source>
        <strain evidence="2 3">VKM B-2846</strain>
    </source>
</reference>
<dbReference type="InterPro" id="IPR053170">
    <property type="entry name" value="Transcription_regulator"/>
</dbReference>
<dbReference type="InterPro" id="IPR007404">
    <property type="entry name" value="YdjM-like"/>
</dbReference>
<dbReference type="EMBL" id="JXAL01000034">
    <property type="protein sequence ID" value="KIL34175.1"/>
    <property type="molecule type" value="Genomic_DNA"/>
</dbReference>
<feature type="transmembrane region" description="Helical" evidence="1">
    <location>
        <begin position="149"/>
        <end position="170"/>
    </location>
</feature>
<dbReference type="Proteomes" id="UP000054526">
    <property type="component" value="Unassembled WGS sequence"/>
</dbReference>
<organism evidence="2 3">
    <name type="scientific">Cohnella kolymensis</name>
    <dbReference type="NCBI Taxonomy" id="1590652"/>
    <lineage>
        <taxon>Bacteria</taxon>
        <taxon>Bacillati</taxon>
        <taxon>Bacillota</taxon>
        <taxon>Bacilli</taxon>
        <taxon>Bacillales</taxon>
        <taxon>Paenibacillaceae</taxon>
        <taxon>Cohnella</taxon>
    </lineage>
</organism>
<dbReference type="PANTHER" id="PTHR40031">
    <property type="entry name" value="HYPOTHETICAL MEMBRANE SPANNING PROTEIN"/>
    <property type="match status" value="1"/>
</dbReference>
<evidence type="ECO:0000313" key="3">
    <source>
        <dbReference type="Proteomes" id="UP000054526"/>
    </source>
</evidence>
<name>A0ABR4ZZJ8_9BACL</name>